<feature type="region of interest" description="Disordered" evidence="1">
    <location>
        <begin position="26"/>
        <end position="45"/>
    </location>
</feature>
<evidence type="ECO:0000256" key="1">
    <source>
        <dbReference type="SAM" id="MobiDB-lite"/>
    </source>
</evidence>
<dbReference type="EMBL" id="BJNG01000014">
    <property type="protein sequence ID" value="GEC19208.1"/>
    <property type="molecule type" value="Genomic_DNA"/>
</dbReference>
<accession>A0A4Y3WL11</accession>
<dbReference type="PROSITE" id="PS51257">
    <property type="entry name" value="PROKAR_LIPOPROTEIN"/>
    <property type="match status" value="1"/>
</dbReference>
<dbReference type="AlphaFoldDB" id="A0A4Y3WL11"/>
<comment type="caution">
    <text evidence="3">The sequence shown here is derived from an EMBL/GenBank/DDBJ whole genome shotgun (WGS) entry which is preliminary data.</text>
</comment>
<keyword evidence="4" id="KW-1185">Reference proteome</keyword>
<evidence type="ECO:0000313" key="4">
    <source>
        <dbReference type="Proteomes" id="UP000320338"/>
    </source>
</evidence>
<feature type="region of interest" description="Disordered" evidence="1">
    <location>
        <begin position="55"/>
        <end position="75"/>
    </location>
</feature>
<dbReference type="RefSeq" id="WP_141277788.1">
    <property type="nucleotide sequence ID" value="NZ_BJNG01000014.1"/>
</dbReference>
<keyword evidence="2" id="KW-0732">Signal</keyword>
<dbReference type="Proteomes" id="UP000320338">
    <property type="component" value="Unassembled WGS sequence"/>
</dbReference>
<proteinExistence type="predicted"/>
<dbReference type="OrthoDB" id="5197231at2"/>
<feature type="compositionally biased region" description="Pro residues" evidence="1">
    <location>
        <begin position="29"/>
        <end position="38"/>
    </location>
</feature>
<feature type="chain" id="PRO_5039080198" description="Lipoprotein" evidence="2">
    <location>
        <begin position="25"/>
        <end position="260"/>
    </location>
</feature>
<dbReference type="PROSITE" id="PS51318">
    <property type="entry name" value="TAT"/>
    <property type="match status" value="1"/>
</dbReference>
<name>A0A4Y3WL11_9PSEU</name>
<dbReference type="InterPro" id="IPR006311">
    <property type="entry name" value="TAT_signal"/>
</dbReference>
<evidence type="ECO:0000313" key="3">
    <source>
        <dbReference type="EMBL" id="GEC19208.1"/>
    </source>
</evidence>
<evidence type="ECO:0000256" key="2">
    <source>
        <dbReference type="SAM" id="SignalP"/>
    </source>
</evidence>
<feature type="signal peptide" evidence="2">
    <location>
        <begin position="1"/>
        <end position="24"/>
    </location>
</feature>
<organism evidence="3 4">
    <name type="scientific">Pseudonocardia hydrocarbonoxydans</name>
    <dbReference type="NCBI Taxonomy" id="76726"/>
    <lineage>
        <taxon>Bacteria</taxon>
        <taxon>Bacillati</taxon>
        <taxon>Actinomycetota</taxon>
        <taxon>Actinomycetes</taxon>
        <taxon>Pseudonocardiales</taxon>
        <taxon>Pseudonocardiaceae</taxon>
        <taxon>Pseudonocardia</taxon>
    </lineage>
</organism>
<protein>
    <recommendedName>
        <fullName evidence="5">Lipoprotein</fullName>
    </recommendedName>
</protein>
<reference evidence="3 4" key="1">
    <citation type="submission" date="2019-06" db="EMBL/GenBank/DDBJ databases">
        <title>Whole genome shotgun sequence of Pseudonocardia hydrocarbonoxydans NBRC 14498.</title>
        <authorList>
            <person name="Hosoyama A."/>
            <person name="Uohara A."/>
            <person name="Ohji S."/>
            <person name="Ichikawa N."/>
        </authorList>
    </citation>
    <scope>NUCLEOTIDE SEQUENCE [LARGE SCALE GENOMIC DNA]</scope>
    <source>
        <strain evidence="3 4">NBRC 14498</strain>
    </source>
</reference>
<gene>
    <name evidence="3" type="ORF">PHY01_14910</name>
</gene>
<sequence length="260" mass="26202">MNARRPLAAAALAAALLGVTTACGGAPAPAAPAAPAEPAPAAASAETACTNLLALDTTPTPDEGPDGPPPPEAVMEWGASITPLLEGALAAAPPELAPSLTALQPVVQAAATEGTTPDFEDPAFTGALLGYETWAHDNCGYQNIDLVGTDFEFSGAPATLDAGPVSLLLSNESTDDQFHVALLARAKDPAMTIEQFTATPMEELFGMVDLVPGGAAAAPGQSAGMLADLEPGKYFLLCPVGDEGELPHHLQGMITEITVA</sequence>
<evidence type="ECO:0008006" key="5">
    <source>
        <dbReference type="Google" id="ProtNLM"/>
    </source>
</evidence>